<organism evidence="3 4">
    <name type="scientific">Cyclospora cayetanensis</name>
    <dbReference type="NCBI Taxonomy" id="88456"/>
    <lineage>
        <taxon>Eukaryota</taxon>
        <taxon>Sar</taxon>
        <taxon>Alveolata</taxon>
        <taxon>Apicomplexa</taxon>
        <taxon>Conoidasida</taxon>
        <taxon>Coccidia</taxon>
        <taxon>Eucoccidiorida</taxon>
        <taxon>Eimeriorina</taxon>
        <taxon>Eimeriidae</taxon>
        <taxon>Cyclospora</taxon>
    </lineage>
</organism>
<proteinExistence type="predicted"/>
<evidence type="ECO:0000313" key="3">
    <source>
        <dbReference type="Proteomes" id="UP000515125"/>
    </source>
</evidence>
<dbReference type="GeneID" id="34622837"/>
<feature type="region of interest" description="Disordered" evidence="1">
    <location>
        <begin position="724"/>
        <end position="745"/>
    </location>
</feature>
<sequence>MEALRSLWIFFLVELVFLAGCTCTTVAVTLRRPPSKQRICLGRYGFVKPSPLSLSGPNVGLNGTFVPSMKTWGTRFGTAKPCNLASGILGHDRHQPLPARNCASYLRRSGQPAACSTYKADANGQVGARWGSLGHTESNLASGCTNTRRSQHEGKPFAFTEMVSQRSYGGTEDNGTSLSQYNAYKRGFSRLCGTYACPEGEQVSVQNMQGGTLSKREEEHYPKDLEAFQQALRHMDSRFMKIAKETASPTPKNAEILESLGLLWRQRRLEQLQEEEQQQHLDGRVRAPLYGSIDEAIVGKKSGSAFRARAYKMAYEILHRSRIPIYNVAEALLLLRDGGLLLRGEETNLVKRGAFRSAVLQKIHVVLSHGITELMRQSRSILRDGAVQDLSRLPGVTRRTAATLFEDYFIDSSQALRERLSALNSGMEQLPGNSQDSWAPPASVMRNGTKFRGLPSEADNRLAKLFPTDLSRACIMHSDSFSAPMETAEFDEWQQQLLLVQQDLRGSKDLTPSVPLDLPDTFHGAAQDFPSKLPAWPVVSLGGGIFRGSNCKLISLALQVSLLPSWTEEGLLPPSLDHAICCGGRGAKPEEIAWVQRQWGHVSQAYRTIRRQLHSSAVDALKQRNLISKVFSETSRTKTTHAAGQLPWRQETYRLMTIQTVTPRAFPFATLAARCSPSAYRLLQTRTRSRWGCNLTPSGITASSAEAASVKSPHENALAEGSALHNTIGEPPGTQSLSNASSGKEDICSGFQSENSLWVFDEEGVLRLLQESLPMHQRVGTAPPGT</sequence>
<dbReference type="OrthoDB" id="345909at2759"/>
<keyword evidence="2" id="KW-1133">Transmembrane helix</keyword>
<accession>A0A6P6RZB7</accession>
<evidence type="ECO:0000256" key="2">
    <source>
        <dbReference type="SAM" id="Phobius"/>
    </source>
</evidence>
<dbReference type="AlphaFoldDB" id="A0A6P6RZB7"/>
<evidence type="ECO:0000256" key="1">
    <source>
        <dbReference type="SAM" id="MobiDB-lite"/>
    </source>
</evidence>
<keyword evidence="3" id="KW-1185">Reference proteome</keyword>
<gene>
    <name evidence="4" type="primary">LOC34622837</name>
</gene>
<protein>
    <submittedName>
        <fullName evidence="4">Uncharacterized protein LOC34622837</fullName>
    </submittedName>
</protein>
<dbReference type="RefSeq" id="XP_026192869.1">
    <property type="nucleotide sequence ID" value="XM_026337084.1"/>
</dbReference>
<feature type="compositionally biased region" description="Polar residues" evidence="1">
    <location>
        <begin position="733"/>
        <end position="742"/>
    </location>
</feature>
<keyword evidence="2" id="KW-0472">Membrane</keyword>
<keyword evidence="2" id="KW-0812">Transmembrane</keyword>
<evidence type="ECO:0000313" key="4">
    <source>
        <dbReference type="RefSeq" id="XP_026192869.1"/>
    </source>
</evidence>
<name>A0A6P6RZB7_9EIME</name>
<feature type="transmembrane region" description="Helical" evidence="2">
    <location>
        <begin position="7"/>
        <end position="30"/>
    </location>
</feature>
<reference evidence="4" key="1">
    <citation type="submission" date="2025-08" db="UniProtKB">
        <authorList>
            <consortium name="RefSeq"/>
        </authorList>
    </citation>
    <scope>IDENTIFICATION</scope>
</reference>
<dbReference type="Proteomes" id="UP000515125">
    <property type="component" value="Unplaced"/>
</dbReference>